<dbReference type="Gene3D" id="1.25.40.10">
    <property type="entry name" value="Tetratricopeptide repeat domain"/>
    <property type="match status" value="1"/>
</dbReference>
<dbReference type="OrthoDB" id="396512at2"/>
<dbReference type="EMBL" id="FQYW01000015">
    <property type="protein sequence ID" value="SHI83632.1"/>
    <property type="molecule type" value="Genomic_DNA"/>
</dbReference>
<reference evidence="3 4" key="1">
    <citation type="submission" date="2016-11" db="EMBL/GenBank/DDBJ databases">
        <authorList>
            <person name="Jaros S."/>
            <person name="Januszkiewicz K."/>
            <person name="Wedrychowicz H."/>
        </authorList>
    </citation>
    <scope>NUCLEOTIDE SEQUENCE [LARGE SCALE GENOMIC DNA]</scope>
    <source>
        <strain evidence="3 4">DSM 3074</strain>
    </source>
</reference>
<proteinExistence type="predicted"/>
<protein>
    <submittedName>
        <fullName evidence="3">Glycosyltransferases, probably involved in cell wall biogenesis</fullName>
    </submittedName>
</protein>
<evidence type="ECO:0000313" key="4">
    <source>
        <dbReference type="Proteomes" id="UP000191240"/>
    </source>
</evidence>
<dbReference type="CDD" id="cd02511">
    <property type="entry name" value="Beta4Glucosyltransferase"/>
    <property type="match status" value="1"/>
</dbReference>
<dbReference type="AlphaFoldDB" id="A0A1M6EDS4"/>
<dbReference type="Pfam" id="PF00535">
    <property type="entry name" value="Glycos_transf_2"/>
    <property type="match status" value="2"/>
</dbReference>
<dbReference type="InterPro" id="IPR029044">
    <property type="entry name" value="Nucleotide-diphossugar_trans"/>
</dbReference>
<dbReference type="GO" id="GO:0016757">
    <property type="term" value="F:glycosyltransferase activity"/>
    <property type="evidence" value="ECO:0007669"/>
    <property type="project" value="UniProtKB-KW"/>
</dbReference>
<keyword evidence="1" id="KW-0802">TPR repeat</keyword>
<dbReference type="CDD" id="cd00761">
    <property type="entry name" value="Glyco_tranf_GTA_type"/>
    <property type="match status" value="1"/>
</dbReference>
<evidence type="ECO:0000313" key="3">
    <source>
        <dbReference type="EMBL" id="SHI83632.1"/>
    </source>
</evidence>
<dbReference type="Gene3D" id="3.90.550.10">
    <property type="entry name" value="Spore Coat Polysaccharide Biosynthesis Protein SpsA, Chain A"/>
    <property type="match status" value="2"/>
</dbReference>
<evidence type="ECO:0000256" key="1">
    <source>
        <dbReference type="PROSITE-ProRule" id="PRU00339"/>
    </source>
</evidence>
<organism evidence="3 4">
    <name type="scientific">Anaerovibrio lipolyticus DSM 3074</name>
    <dbReference type="NCBI Taxonomy" id="1120997"/>
    <lineage>
        <taxon>Bacteria</taxon>
        <taxon>Bacillati</taxon>
        <taxon>Bacillota</taxon>
        <taxon>Negativicutes</taxon>
        <taxon>Selenomonadales</taxon>
        <taxon>Selenomonadaceae</taxon>
        <taxon>Anaerovibrio</taxon>
    </lineage>
</organism>
<dbReference type="SUPFAM" id="SSF53448">
    <property type="entry name" value="Nucleotide-diphospho-sugar transferases"/>
    <property type="match status" value="2"/>
</dbReference>
<gene>
    <name evidence="3" type="ORF">SAMN02745671_01845</name>
</gene>
<feature type="domain" description="Glycosyltransferase 2-like" evidence="2">
    <location>
        <begin position="517"/>
        <end position="687"/>
    </location>
</feature>
<dbReference type="InterPro" id="IPR001173">
    <property type="entry name" value="Glyco_trans_2-like"/>
</dbReference>
<dbReference type="RefSeq" id="WP_080325970.1">
    <property type="nucleotide sequence ID" value="NZ_FQYW01000015.1"/>
</dbReference>
<dbReference type="InterPro" id="IPR011990">
    <property type="entry name" value="TPR-like_helical_dom_sf"/>
</dbReference>
<dbReference type="InterPro" id="IPR019734">
    <property type="entry name" value="TPR_rpt"/>
</dbReference>
<dbReference type="PANTHER" id="PTHR43630:SF2">
    <property type="entry name" value="GLYCOSYLTRANSFERASE"/>
    <property type="match status" value="1"/>
</dbReference>
<feature type="repeat" description="TPR" evidence="1">
    <location>
        <begin position="330"/>
        <end position="363"/>
    </location>
</feature>
<name>A0A1M6EDS4_9FIRM</name>
<accession>A0A1M6EDS4</accession>
<evidence type="ECO:0000259" key="2">
    <source>
        <dbReference type="Pfam" id="PF00535"/>
    </source>
</evidence>
<dbReference type="Proteomes" id="UP000191240">
    <property type="component" value="Unassembled WGS sequence"/>
</dbReference>
<feature type="domain" description="Glycosyltransferase 2-like" evidence="2">
    <location>
        <begin position="6"/>
        <end position="140"/>
    </location>
</feature>
<keyword evidence="3" id="KW-0808">Transferase</keyword>
<dbReference type="PANTHER" id="PTHR43630">
    <property type="entry name" value="POLY-BETA-1,6-N-ACETYL-D-GLUCOSAMINE SYNTHASE"/>
    <property type="match status" value="1"/>
</dbReference>
<dbReference type="PROSITE" id="PS50005">
    <property type="entry name" value="TPR"/>
    <property type="match status" value="1"/>
</dbReference>
<dbReference type="SUPFAM" id="SSF48452">
    <property type="entry name" value="TPR-like"/>
    <property type="match status" value="1"/>
</dbReference>
<sequence length="812" mass="93807">MAFKISACVIVKNEEKNLPRWLKCNGSLADEIIVVDTGSTDNTVKLAEEAGAKLFYFKWINDFAAAKNYAIEQATGDWIMFLDADESFTQETQKKLRQELERFDKDKSVAALLCRLLDVNEDDDYKIVNTFLLPRIFRRSPYIRYKGAIHEQLENRRGNKRMVFASEVEIMHTGYSSSVVRSKVDRNLPMMLEELDKAQTDKEKRRLYPYLMDAYNTLQDNEKVLYYGQKCIDNNLRMLAAPAHFYEVMTMSMYNAGKTAEEIFEKLEEAEEKFPEEPFFKFVRGMVFEREGDHIASEQSILKGLEMRKPLMEKMAKGIGAPDTSRGFLPYAYERLGIIYALKNEKQKAADNFYMALKQHKYQRGALRGLCRIMAGNDDVELIELLNTIYDRELDGSFILDTLKGAGSQGLMAYYSKGLTGTELAYAYMAGKKYNSAAVKLGQKYKALSQLGVLSAYNMDEFPKDGYLATLLSKKYRDSLMEGKKDNSDILKRLKDYRIRCALDKISFTEDKMPLVSIMIPTYNRPEFFERTLMSAINQSYPNVEILVNDNSTNDDTQALMEKYAGAVNLHYFRNKEARTKAENFAPFEKQAKGQYLQWCMDDDLLVADKLSKMVPILRDNPAVTLVSSIRGTVDEKDELIKPDSMNNIPIPEGQDYGYYYGEDMAGQILLSTQNLIGEPSAVLFRREDLVHHYWKAEAKGYKTISDVAMWCELMEKGNCLIFKKPLSFYRRHGAQEGQRPEIILLSRLEWMQLITSYYEQGKFITSQESYKRALMTLYNEYKNSFRHNEYLRQADNFVPYSEAMELITRLV</sequence>